<dbReference type="AlphaFoldDB" id="A0AAW7ZDU5"/>
<proteinExistence type="predicted"/>
<evidence type="ECO:0000256" key="1">
    <source>
        <dbReference type="SAM" id="Coils"/>
    </source>
</evidence>
<dbReference type="SUPFAM" id="SSF55383">
    <property type="entry name" value="Copper amine oxidase, domain N"/>
    <property type="match status" value="1"/>
</dbReference>
<sequence>MKRIFVTLLLSMSLFLFISASANAATISKAIDVNYQDIQLLVDGSVITVQPDEEPLVYNGRTFVPIRLVAEALNLSVEWLATEKIVMINSLSTSLDELDQKQIEIDNLKLQLSQKESEIEDLIDKISSLEDEDNIQNRIEDLENDLIYDYDYLQDVGIEDISLDGDKNELYVYMDVDLGYYDYEWESLRDGDIEDWLDDLVSDIQYELSEDTEIIGRITDTDSSDILVKFYKYGDDSLEVAYYDEDYR</sequence>
<reference evidence="4" key="2">
    <citation type="submission" date="2023-03" db="EMBL/GenBank/DDBJ databases">
        <authorList>
            <person name="Zhang Z."/>
        </authorList>
    </citation>
    <scope>NUCLEOTIDE SEQUENCE</scope>
    <source>
        <strain evidence="4">DSA</strain>
    </source>
</reference>
<feature type="domain" description="Copper amine oxidase-like N-terminal" evidence="3">
    <location>
        <begin position="43"/>
        <end position="111"/>
    </location>
</feature>
<evidence type="ECO:0000313" key="5">
    <source>
        <dbReference type="Proteomes" id="UP001172911"/>
    </source>
</evidence>
<feature type="signal peptide" evidence="2">
    <location>
        <begin position="1"/>
        <end position="24"/>
    </location>
</feature>
<dbReference type="InterPro" id="IPR036582">
    <property type="entry name" value="Mao_N_sf"/>
</dbReference>
<dbReference type="InterPro" id="IPR012854">
    <property type="entry name" value="Cu_amine_oxidase-like_N"/>
</dbReference>
<evidence type="ECO:0000259" key="3">
    <source>
        <dbReference type="Pfam" id="PF07833"/>
    </source>
</evidence>
<dbReference type="RefSeq" id="WP_304542770.1">
    <property type="nucleotide sequence ID" value="NZ_JARPTC010000014.1"/>
</dbReference>
<dbReference type="Gene3D" id="3.30.457.10">
    <property type="entry name" value="Copper amine oxidase-like, N-terminal domain"/>
    <property type="match status" value="1"/>
</dbReference>
<dbReference type="EMBL" id="JARPTC010000014">
    <property type="protein sequence ID" value="MDO7787608.1"/>
    <property type="molecule type" value="Genomic_DNA"/>
</dbReference>
<protein>
    <submittedName>
        <fullName evidence="4">Stalk domain-containing protein</fullName>
    </submittedName>
</protein>
<evidence type="ECO:0000313" key="4">
    <source>
        <dbReference type="EMBL" id="MDO7787608.1"/>
    </source>
</evidence>
<feature type="chain" id="PRO_5043712278" evidence="2">
    <location>
        <begin position="25"/>
        <end position="248"/>
    </location>
</feature>
<dbReference type="Proteomes" id="UP001172911">
    <property type="component" value="Unassembled WGS sequence"/>
</dbReference>
<organism evidence="4 5">
    <name type="scientific">Desulforamulus aquiferis</name>
    <dbReference type="NCBI Taxonomy" id="1397668"/>
    <lineage>
        <taxon>Bacteria</taxon>
        <taxon>Bacillati</taxon>
        <taxon>Bacillota</taxon>
        <taxon>Clostridia</taxon>
        <taxon>Eubacteriales</taxon>
        <taxon>Peptococcaceae</taxon>
        <taxon>Desulforamulus</taxon>
    </lineage>
</organism>
<keyword evidence="1" id="KW-0175">Coiled coil</keyword>
<keyword evidence="5" id="KW-1185">Reference proteome</keyword>
<keyword evidence="2" id="KW-0732">Signal</keyword>
<evidence type="ECO:0000256" key="2">
    <source>
        <dbReference type="SAM" id="SignalP"/>
    </source>
</evidence>
<dbReference type="Pfam" id="PF07833">
    <property type="entry name" value="Cu_amine_oxidN1"/>
    <property type="match status" value="1"/>
</dbReference>
<name>A0AAW7ZDU5_9FIRM</name>
<gene>
    <name evidence="4" type="ORF">P6N53_10285</name>
</gene>
<comment type="caution">
    <text evidence="4">The sequence shown here is derived from an EMBL/GenBank/DDBJ whole genome shotgun (WGS) entry which is preliminary data.</text>
</comment>
<feature type="coiled-coil region" evidence="1">
    <location>
        <begin position="91"/>
        <end position="145"/>
    </location>
</feature>
<accession>A0AAW7ZDU5</accession>
<reference evidence="4" key="1">
    <citation type="journal article" date="2023" name="J. Hazard. Mater.">
        <title>Anaerobic biodegradation of pyrene and benzo[a]pyrene by a new sulfate-reducing Desulforamulus aquiferis strain DSA.</title>
        <authorList>
            <person name="Zhang Z."/>
            <person name="Sun J."/>
            <person name="Gong X."/>
            <person name="Wang C."/>
            <person name="Wang H."/>
        </authorList>
    </citation>
    <scope>NUCLEOTIDE SEQUENCE</scope>
    <source>
        <strain evidence="4">DSA</strain>
    </source>
</reference>